<evidence type="ECO:0000313" key="3">
    <source>
        <dbReference type="EMBL" id="MDQ0204196.1"/>
    </source>
</evidence>
<dbReference type="PANTHER" id="PTHR34039">
    <property type="entry name" value="UPF0102 PROTEIN YRAN"/>
    <property type="match status" value="1"/>
</dbReference>
<comment type="similarity">
    <text evidence="1 2">Belongs to the UPF0102 family.</text>
</comment>
<dbReference type="Pfam" id="PF02021">
    <property type="entry name" value="UPF0102"/>
    <property type="match status" value="1"/>
</dbReference>
<evidence type="ECO:0000256" key="2">
    <source>
        <dbReference type="HAMAP-Rule" id="MF_00048"/>
    </source>
</evidence>
<keyword evidence="3" id="KW-0378">Hydrolase</keyword>
<evidence type="ECO:0000313" key="4">
    <source>
        <dbReference type="Proteomes" id="UP001239167"/>
    </source>
</evidence>
<gene>
    <name evidence="3" type="ORF">J2S01_001921</name>
</gene>
<dbReference type="HAMAP" id="MF_00048">
    <property type="entry name" value="UPF0102"/>
    <property type="match status" value="1"/>
</dbReference>
<dbReference type="SUPFAM" id="SSF52980">
    <property type="entry name" value="Restriction endonuclease-like"/>
    <property type="match status" value="1"/>
</dbReference>
<name>A0ABT9Y9I9_9FIRM</name>
<protein>
    <recommendedName>
        <fullName evidence="2">UPF0102 protein J2S01_001921</fullName>
    </recommendedName>
</protein>
<dbReference type="PANTHER" id="PTHR34039:SF1">
    <property type="entry name" value="UPF0102 PROTEIN YRAN"/>
    <property type="match status" value="1"/>
</dbReference>
<keyword evidence="3" id="KW-0255">Endonuclease</keyword>
<dbReference type="RefSeq" id="WP_196605613.1">
    <property type="nucleotide sequence ID" value="NZ_CP116940.1"/>
</dbReference>
<dbReference type="GO" id="GO:0004519">
    <property type="term" value="F:endonuclease activity"/>
    <property type="evidence" value="ECO:0007669"/>
    <property type="project" value="UniProtKB-KW"/>
</dbReference>
<accession>A0ABT9Y9I9</accession>
<dbReference type="EMBL" id="JAUSUE010000013">
    <property type="protein sequence ID" value="MDQ0204196.1"/>
    <property type="molecule type" value="Genomic_DNA"/>
</dbReference>
<organism evidence="3 4">
    <name type="scientific">Pectinatus haikarae</name>
    <dbReference type="NCBI Taxonomy" id="349096"/>
    <lineage>
        <taxon>Bacteria</taxon>
        <taxon>Bacillati</taxon>
        <taxon>Bacillota</taxon>
        <taxon>Negativicutes</taxon>
        <taxon>Selenomonadales</taxon>
        <taxon>Selenomonadaceae</taxon>
        <taxon>Pectinatus</taxon>
    </lineage>
</organism>
<keyword evidence="4" id="KW-1185">Reference proteome</keyword>
<sequence length="119" mass="13981">MRGREKGFLGEKIAADYLKSRGYQILDMNYTAKYGEIDIIAEHRNVIVFVEVKTRKNALYGTAAQAVDRRKQQKIIRTAHLYILFHQHDSLNYRFDVIEIYYNPPCPYKLNHIKGAFEV</sequence>
<dbReference type="CDD" id="cd20736">
    <property type="entry name" value="PoNe_Nuclease"/>
    <property type="match status" value="1"/>
</dbReference>
<dbReference type="InterPro" id="IPR011856">
    <property type="entry name" value="tRNA_endonuc-like_dom_sf"/>
</dbReference>
<dbReference type="InterPro" id="IPR003509">
    <property type="entry name" value="UPF0102_YraN-like"/>
</dbReference>
<keyword evidence="3" id="KW-0540">Nuclease</keyword>
<dbReference type="Gene3D" id="3.40.1350.10">
    <property type="match status" value="1"/>
</dbReference>
<comment type="caution">
    <text evidence="3">The sequence shown here is derived from an EMBL/GenBank/DDBJ whole genome shotgun (WGS) entry which is preliminary data.</text>
</comment>
<proteinExistence type="inferred from homology"/>
<dbReference type="InterPro" id="IPR011335">
    <property type="entry name" value="Restrct_endonuc-II-like"/>
</dbReference>
<evidence type="ECO:0000256" key="1">
    <source>
        <dbReference type="ARBA" id="ARBA00006738"/>
    </source>
</evidence>
<dbReference type="NCBIfam" id="NF009150">
    <property type="entry name" value="PRK12497.1-3"/>
    <property type="match status" value="1"/>
</dbReference>
<dbReference type="Proteomes" id="UP001239167">
    <property type="component" value="Unassembled WGS sequence"/>
</dbReference>
<reference evidence="3 4" key="1">
    <citation type="submission" date="2023-07" db="EMBL/GenBank/DDBJ databases">
        <title>Genomic Encyclopedia of Type Strains, Phase IV (KMG-IV): sequencing the most valuable type-strain genomes for metagenomic binning, comparative biology and taxonomic classification.</title>
        <authorList>
            <person name="Goeker M."/>
        </authorList>
    </citation>
    <scope>NUCLEOTIDE SEQUENCE [LARGE SCALE GENOMIC DNA]</scope>
    <source>
        <strain evidence="3 4">DSM 16980</strain>
    </source>
</reference>
<dbReference type="NCBIfam" id="TIGR00252">
    <property type="entry name" value="YraN family protein"/>
    <property type="match status" value="1"/>
</dbReference>